<protein>
    <submittedName>
        <fullName evidence="2">Uncharacterized protein</fullName>
    </submittedName>
</protein>
<sequence length="151" mass="17240">MEDDLDIIKTSPDTKSTPNKSVKFVRASDEGLKEFQRCVEEMHLNDIYGGFLRLDVATRCNATWNIAIEVTSVVKPMKRGKKQRRLYPYDYEEKMNKAKGGLHNLLREYINQGTTSNSSLASSSIDTPSYSYAYPMPSETFSSFILQFMTL</sequence>
<organism evidence="2 3">
    <name type="scientific">Mucuna pruriens</name>
    <name type="common">Velvet bean</name>
    <name type="synonym">Dolichos pruriens</name>
    <dbReference type="NCBI Taxonomy" id="157652"/>
    <lineage>
        <taxon>Eukaryota</taxon>
        <taxon>Viridiplantae</taxon>
        <taxon>Streptophyta</taxon>
        <taxon>Embryophyta</taxon>
        <taxon>Tracheophyta</taxon>
        <taxon>Spermatophyta</taxon>
        <taxon>Magnoliopsida</taxon>
        <taxon>eudicotyledons</taxon>
        <taxon>Gunneridae</taxon>
        <taxon>Pentapetalae</taxon>
        <taxon>rosids</taxon>
        <taxon>fabids</taxon>
        <taxon>Fabales</taxon>
        <taxon>Fabaceae</taxon>
        <taxon>Papilionoideae</taxon>
        <taxon>50 kb inversion clade</taxon>
        <taxon>NPAAA clade</taxon>
        <taxon>indigoferoid/millettioid clade</taxon>
        <taxon>Phaseoleae</taxon>
        <taxon>Mucuna</taxon>
    </lineage>
</organism>
<comment type="caution">
    <text evidence="2">The sequence shown here is derived from an EMBL/GenBank/DDBJ whole genome shotgun (WGS) entry which is preliminary data.</text>
</comment>
<feature type="region of interest" description="Disordered" evidence="1">
    <location>
        <begin position="1"/>
        <end position="20"/>
    </location>
</feature>
<evidence type="ECO:0000313" key="3">
    <source>
        <dbReference type="Proteomes" id="UP000257109"/>
    </source>
</evidence>
<evidence type="ECO:0000256" key="1">
    <source>
        <dbReference type="SAM" id="MobiDB-lite"/>
    </source>
</evidence>
<proteinExistence type="predicted"/>
<keyword evidence="3" id="KW-1185">Reference proteome</keyword>
<name>A0A371GP64_MUCPR</name>
<feature type="compositionally biased region" description="Polar residues" evidence="1">
    <location>
        <begin position="11"/>
        <end position="20"/>
    </location>
</feature>
<accession>A0A371GP64</accession>
<evidence type="ECO:0000313" key="2">
    <source>
        <dbReference type="EMBL" id="RDX92357.1"/>
    </source>
</evidence>
<dbReference type="EMBL" id="QJKJ01004883">
    <property type="protein sequence ID" value="RDX92357.1"/>
    <property type="molecule type" value="Genomic_DNA"/>
</dbReference>
<gene>
    <name evidence="2" type="ORF">CR513_25522</name>
</gene>
<dbReference type="AlphaFoldDB" id="A0A371GP64"/>
<feature type="non-terminal residue" evidence="2">
    <location>
        <position position="1"/>
    </location>
</feature>
<reference evidence="2" key="1">
    <citation type="submission" date="2018-05" db="EMBL/GenBank/DDBJ databases">
        <title>Draft genome of Mucuna pruriens seed.</title>
        <authorList>
            <person name="Nnadi N.E."/>
            <person name="Vos R."/>
            <person name="Hasami M.H."/>
            <person name="Devisetty U.K."/>
            <person name="Aguiy J.C."/>
        </authorList>
    </citation>
    <scope>NUCLEOTIDE SEQUENCE [LARGE SCALE GENOMIC DNA]</scope>
    <source>
        <strain evidence="2">JCA_2017</strain>
    </source>
</reference>
<dbReference type="Proteomes" id="UP000257109">
    <property type="component" value="Unassembled WGS sequence"/>
</dbReference>